<dbReference type="InterPro" id="IPR029036">
    <property type="entry name" value="P5CR_dimer"/>
</dbReference>
<sequence>MPNTPAMIGAGITVWTATDSVSNYQKDLIKQLLDPLGKEEYVDDEDFIDMATAVSGSGPAYTFLFMEASIESAVHMGLPRGLAKTLTEETMKGAIAYAQASKEHPAILRNDITSPGGTTAAATYKLEEGRFRTVVTDAIWAAYQRARQLGGKDHKVWRL</sequence>
<evidence type="ECO:0000259" key="4">
    <source>
        <dbReference type="Pfam" id="PF14748"/>
    </source>
</evidence>
<accession>A0A7S3LIJ1</accession>
<dbReference type="Gene3D" id="1.10.3730.10">
    <property type="entry name" value="ProC C-terminal domain-like"/>
    <property type="match status" value="1"/>
</dbReference>
<keyword evidence="3" id="KW-0560">Oxidoreductase</keyword>
<name>A0A7S3LIJ1_9STRA</name>
<evidence type="ECO:0000256" key="2">
    <source>
        <dbReference type="ARBA" id="ARBA00022857"/>
    </source>
</evidence>
<dbReference type="InterPro" id="IPR008927">
    <property type="entry name" value="6-PGluconate_DH-like_C_sf"/>
</dbReference>
<gene>
    <name evidence="5" type="ORF">ASTO00021_LOCUS1412</name>
</gene>
<feature type="domain" description="Pyrroline-5-carboxylate reductase dimerisation" evidence="4">
    <location>
        <begin position="45"/>
        <end position="149"/>
    </location>
</feature>
<keyword evidence="2" id="KW-0521">NADP</keyword>
<evidence type="ECO:0000256" key="3">
    <source>
        <dbReference type="ARBA" id="ARBA00023002"/>
    </source>
</evidence>
<dbReference type="EMBL" id="HBIN01002187">
    <property type="protein sequence ID" value="CAE0431065.1"/>
    <property type="molecule type" value="Transcribed_RNA"/>
</dbReference>
<dbReference type="SUPFAM" id="SSF48179">
    <property type="entry name" value="6-phosphogluconate dehydrogenase C-terminal domain-like"/>
    <property type="match status" value="1"/>
</dbReference>
<dbReference type="GO" id="GO:0004735">
    <property type="term" value="F:pyrroline-5-carboxylate reductase activity"/>
    <property type="evidence" value="ECO:0007669"/>
    <property type="project" value="TreeGrafter"/>
</dbReference>
<organism evidence="5">
    <name type="scientific">Aplanochytrium stocchinoi</name>
    <dbReference type="NCBI Taxonomy" id="215587"/>
    <lineage>
        <taxon>Eukaryota</taxon>
        <taxon>Sar</taxon>
        <taxon>Stramenopiles</taxon>
        <taxon>Bigyra</taxon>
        <taxon>Labyrinthulomycetes</taxon>
        <taxon>Thraustochytrida</taxon>
        <taxon>Thraustochytriidae</taxon>
        <taxon>Aplanochytrium</taxon>
    </lineage>
</organism>
<dbReference type="AlphaFoldDB" id="A0A7S3LIJ1"/>
<evidence type="ECO:0000313" key="5">
    <source>
        <dbReference type="EMBL" id="CAE0431065.1"/>
    </source>
</evidence>
<comment type="similarity">
    <text evidence="1">Belongs to the pyrroline-5-carboxylate reductase family.</text>
</comment>
<dbReference type="PANTHER" id="PTHR11645">
    <property type="entry name" value="PYRROLINE-5-CARBOXYLATE REDUCTASE"/>
    <property type="match status" value="1"/>
</dbReference>
<proteinExistence type="inferred from homology"/>
<dbReference type="Pfam" id="PF14748">
    <property type="entry name" value="P5CR_dimer"/>
    <property type="match status" value="1"/>
</dbReference>
<evidence type="ECO:0000256" key="1">
    <source>
        <dbReference type="ARBA" id="ARBA00005525"/>
    </source>
</evidence>
<dbReference type="FunFam" id="1.10.3730.10:FF:000001">
    <property type="entry name" value="Pyrroline-5-carboxylate reductase"/>
    <property type="match status" value="1"/>
</dbReference>
<dbReference type="Gene3D" id="3.40.50.720">
    <property type="entry name" value="NAD(P)-binding Rossmann-like Domain"/>
    <property type="match status" value="1"/>
</dbReference>
<dbReference type="PANTHER" id="PTHR11645:SF66">
    <property type="entry name" value="PYRROLINE-5-CARBOXYLATE REDUCTASE"/>
    <property type="match status" value="1"/>
</dbReference>
<protein>
    <recommendedName>
        <fullName evidence="4">Pyrroline-5-carboxylate reductase dimerisation domain-containing protein</fullName>
    </recommendedName>
</protein>
<dbReference type="GO" id="GO:0055129">
    <property type="term" value="P:L-proline biosynthetic process"/>
    <property type="evidence" value="ECO:0007669"/>
    <property type="project" value="TreeGrafter"/>
</dbReference>
<reference evidence="5" key="1">
    <citation type="submission" date="2021-01" db="EMBL/GenBank/DDBJ databases">
        <authorList>
            <person name="Corre E."/>
            <person name="Pelletier E."/>
            <person name="Niang G."/>
            <person name="Scheremetjew M."/>
            <person name="Finn R."/>
            <person name="Kale V."/>
            <person name="Holt S."/>
            <person name="Cochrane G."/>
            <person name="Meng A."/>
            <person name="Brown T."/>
            <person name="Cohen L."/>
        </authorList>
    </citation>
    <scope>NUCLEOTIDE SEQUENCE</scope>
    <source>
        <strain evidence="5">GSBS06</strain>
    </source>
</reference>